<organism evidence="1">
    <name type="scientific">Brassica napus</name>
    <name type="common">Rape</name>
    <dbReference type="NCBI Taxonomy" id="3708"/>
    <lineage>
        <taxon>Eukaryota</taxon>
        <taxon>Viridiplantae</taxon>
        <taxon>Streptophyta</taxon>
        <taxon>Embryophyta</taxon>
        <taxon>Tracheophyta</taxon>
        <taxon>Spermatophyta</taxon>
        <taxon>Magnoliopsida</taxon>
        <taxon>eudicotyledons</taxon>
        <taxon>Gunneridae</taxon>
        <taxon>Pentapetalae</taxon>
        <taxon>rosids</taxon>
        <taxon>malvids</taxon>
        <taxon>Brassicales</taxon>
        <taxon>Brassicaceae</taxon>
        <taxon>Brassiceae</taxon>
        <taxon>Brassica</taxon>
    </lineage>
</organism>
<protein>
    <submittedName>
        <fullName evidence="1">(rape) hypothetical protein</fullName>
    </submittedName>
</protein>
<dbReference type="AlphaFoldDB" id="A0A816JER9"/>
<dbReference type="Proteomes" id="UP001295469">
    <property type="component" value="Chromosome C04"/>
</dbReference>
<feature type="non-terminal residue" evidence="1">
    <location>
        <position position="57"/>
    </location>
</feature>
<accession>A0A816JER9</accession>
<proteinExistence type="predicted"/>
<gene>
    <name evidence="1" type="ORF">DARMORV10_C04P11130.1</name>
</gene>
<evidence type="ECO:0000313" key="1">
    <source>
        <dbReference type="EMBL" id="CAF1813730.1"/>
    </source>
</evidence>
<sequence length="57" mass="6884">ILYIYIYIYFARLNLFWTKKMYGDCGRARLSKYCPNEIDQDYIIKFVTVSRSFNAVV</sequence>
<dbReference type="EMBL" id="HG994368">
    <property type="protein sequence ID" value="CAF1813730.1"/>
    <property type="molecule type" value="Genomic_DNA"/>
</dbReference>
<reference evidence="1" key="1">
    <citation type="submission" date="2021-01" db="EMBL/GenBank/DDBJ databases">
        <authorList>
            <consortium name="Genoscope - CEA"/>
            <person name="William W."/>
        </authorList>
    </citation>
    <scope>NUCLEOTIDE SEQUENCE</scope>
</reference>
<name>A0A816JER9_BRANA</name>